<organism evidence="1 2">
    <name type="scientific">Listeria booriae</name>
    <dbReference type="NCBI Taxonomy" id="1552123"/>
    <lineage>
        <taxon>Bacteria</taxon>
        <taxon>Bacillati</taxon>
        <taxon>Bacillota</taxon>
        <taxon>Bacilli</taxon>
        <taxon>Bacillales</taxon>
        <taxon>Listeriaceae</taxon>
        <taxon>Listeria</taxon>
    </lineage>
</organism>
<proteinExistence type="predicted"/>
<accession>A0A842CRX3</accession>
<dbReference type="InterPro" id="IPR014710">
    <property type="entry name" value="RmlC-like_jellyroll"/>
</dbReference>
<sequence>MYKELNQLYNIRTIQKNFNQDELFEEFINSDEIEAVKLLIKKNTLFSQKININEQICYLKKGVTCIYFNHIPNMIIAKPQFLNVELILGTEIMDIEAFTDCQILVFNRLDIMEHIFAMQEGVFFLFNYEKEKKDFLINRIELLRQKGYPRLLRLLKELAHECGEIIDNECYLPKCFTIKRIAALSNLSTHTISLFHEKMIKDRILRKDGGQIVFLNKI</sequence>
<dbReference type="SUPFAM" id="SSF46785">
    <property type="entry name" value="Winged helix' DNA-binding domain"/>
    <property type="match status" value="1"/>
</dbReference>
<dbReference type="EMBL" id="JAARWW010000006">
    <property type="protein sequence ID" value="MBC2004961.1"/>
    <property type="molecule type" value="Genomic_DNA"/>
</dbReference>
<dbReference type="Gene3D" id="2.60.120.10">
    <property type="entry name" value="Jelly Rolls"/>
    <property type="match status" value="1"/>
</dbReference>
<name>A0A842CRX3_9LIST</name>
<evidence type="ECO:0000313" key="1">
    <source>
        <dbReference type="EMBL" id="MBC2004961.1"/>
    </source>
</evidence>
<dbReference type="InterPro" id="IPR036390">
    <property type="entry name" value="WH_DNA-bd_sf"/>
</dbReference>
<dbReference type="AlphaFoldDB" id="A0A842CRX3"/>
<evidence type="ECO:0000313" key="2">
    <source>
        <dbReference type="Proteomes" id="UP000546806"/>
    </source>
</evidence>
<dbReference type="RefSeq" id="WP_185533838.1">
    <property type="nucleotide sequence ID" value="NZ_JAARWW010000006.1"/>
</dbReference>
<gene>
    <name evidence="1" type="ORF">HCA78_14340</name>
</gene>
<protein>
    <submittedName>
        <fullName evidence="1">Crp/Fnr family transcriptional regulator</fullName>
    </submittedName>
</protein>
<comment type="caution">
    <text evidence="1">The sequence shown here is derived from an EMBL/GenBank/DDBJ whole genome shotgun (WGS) entry which is preliminary data.</text>
</comment>
<dbReference type="Proteomes" id="UP000546806">
    <property type="component" value="Unassembled WGS sequence"/>
</dbReference>
<reference evidence="1 2" key="1">
    <citation type="submission" date="2020-03" db="EMBL/GenBank/DDBJ databases">
        <title>Soil Listeria distribution.</title>
        <authorList>
            <person name="Liao J."/>
            <person name="Wiedmann M."/>
        </authorList>
    </citation>
    <scope>NUCLEOTIDE SEQUENCE [LARGE SCALE GENOMIC DNA]</scope>
    <source>
        <strain evidence="1 2">FSL L7-0435</strain>
    </source>
</reference>